<organism evidence="1 2">
    <name type="scientific">Aeribacillus alveayuensis</name>
    <dbReference type="NCBI Taxonomy" id="279215"/>
    <lineage>
        <taxon>Bacteria</taxon>
        <taxon>Bacillati</taxon>
        <taxon>Bacillota</taxon>
        <taxon>Bacilli</taxon>
        <taxon>Bacillales</taxon>
        <taxon>Bacillaceae</taxon>
        <taxon>Aeribacillus</taxon>
    </lineage>
</organism>
<accession>A0ABT9VNY3</accession>
<dbReference type="Gene3D" id="1.10.10.60">
    <property type="entry name" value="Homeodomain-like"/>
    <property type="match status" value="1"/>
</dbReference>
<dbReference type="InterPro" id="IPR002514">
    <property type="entry name" value="Transposase_8"/>
</dbReference>
<proteinExistence type="predicted"/>
<protein>
    <submittedName>
        <fullName evidence="1">Transposase</fullName>
    </submittedName>
</protein>
<dbReference type="Pfam" id="PF01527">
    <property type="entry name" value="HTH_Tnp_1"/>
    <property type="match status" value="1"/>
</dbReference>
<reference evidence="1 2" key="1">
    <citation type="submission" date="2023-07" db="EMBL/GenBank/DDBJ databases">
        <title>Genomic Encyclopedia of Type Strains, Phase IV (KMG-IV): sequencing the most valuable type-strain genomes for metagenomic binning, comparative biology and taxonomic classification.</title>
        <authorList>
            <person name="Goeker M."/>
        </authorList>
    </citation>
    <scope>NUCLEOTIDE SEQUENCE [LARGE SCALE GENOMIC DNA]</scope>
    <source>
        <strain evidence="1 2">DSM 19092</strain>
    </source>
</reference>
<dbReference type="SUPFAM" id="SSF46689">
    <property type="entry name" value="Homeodomain-like"/>
    <property type="match status" value="1"/>
</dbReference>
<sequence>MGNQNNGKKFNDDFKKMVVDLYHSGHLVKDLSSEYSVSEVTIYNWIKKYSPISLEDGSRVTPDDLAQLKKQIRRL</sequence>
<dbReference type="InterPro" id="IPR009057">
    <property type="entry name" value="Homeodomain-like_sf"/>
</dbReference>
<keyword evidence="2" id="KW-1185">Reference proteome</keyword>
<gene>
    <name evidence="1" type="ORF">J2S06_001619</name>
</gene>
<dbReference type="EMBL" id="JAUSTR010000005">
    <property type="protein sequence ID" value="MDQ0162542.1"/>
    <property type="molecule type" value="Genomic_DNA"/>
</dbReference>
<comment type="caution">
    <text evidence="1">The sequence shown here is derived from an EMBL/GenBank/DDBJ whole genome shotgun (WGS) entry which is preliminary data.</text>
</comment>
<evidence type="ECO:0000313" key="1">
    <source>
        <dbReference type="EMBL" id="MDQ0162542.1"/>
    </source>
</evidence>
<dbReference type="Proteomes" id="UP001225646">
    <property type="component" value="Unassembled WGS sequence"/>
</dbReference>
<evidence type="ECO:0000313" key="2">
    <source>
        <dbReference type="Proteomes" id="UP001225646"/>
    </source>
</evidence>
<name>A0ABT9VNY3_9BACI</name>